<dbReference type="Pfam" id="PF00583">
    <property type="entry name" value="Acetyltransf_1"/>
    <property type="match status" value="2"/>
</dbReference>
<dbReference type="InterPro" id="IPR016181">
    <property type="entry name" value="Acyl_CoA_acyltransferase"/>
</dbReference>
<organism evidence="4 5">
    <name type="scientific">Cellulomonas uda</name>
    <dbReference type="NCBI Taxonomy" id="1714"/>
    <lineage>
        <taxon>Bacteria</taxon>
        <taxon>Bacillati</taxon>
        <taxon>Actinomycetota</taxon>
        <taxon>Actinomycetes</taxon>
        <taxon>Micrococcales</taxon>
        <taxon>Cellulomonadaceae</taxon>
        <taxon>Cellulomonas</taxon>
    </lineage>
</organism>
<feature type="domain" description="N-acetyltransferase" evidence="3">
    <location>
        <begin position="169"/>
        <end position="328"/>
    </location>
</feature>
<dbReference type="GO" id="GO:0016747">
    <property type="term" value="F:acyltransferase activity, transferring groups other than amino-acyl groups"/>
    <property type="evidence" value="ECO:0007669"/>
    <property type="project" value="InterPro"/>
</dbReference>
<evidence type="ECO:0000256" key="1">
    <source>
        <dbReference type="ARBA" id="ARBA00022679"/>
    </source>
</evidence>
<dbReference type="InterPro" id="IPR000182">
    <property type="entry name" value="GNAT_dom"/>
</dbReference>
<name>A0A4Y3K7L4_CELUD</name>
<dbReference type="SUPFAM" id="SSF55729">
    <property type="entry name" value="Acyl-CoA N-acyltransferases (Nat)"/>
    <property type="match status" value="2"/>
</dbReference>
<keyword evidence="5" id="KW-1185">Reference proteome</keyword>
<feature type="domain" description="N-acetyltransferase" evidence="3">
    <location>
        <begin position="1"/>
        <end position="153"/>
    </location>
</feature>
<gene>
    <name evidence="4" type="ORF">CUD01_04570</name>
</gene>
<dbReference type="PROSITE" id="PS51186">
    <property type="entry name" value="GNAT"/>
    <property type="match status" value="2"/>
</dbReference>
<dbReference type="PANTHER" id="PTHR43877:SF2">
    <property type="entry name" value="AMINOALKYLPHOSPHONATE N-ACETYLTRANSFERASE-RELATED"/>
    <property type="match status" value="1"/>
</dbReference>
<evidence type="ECO:0000256" key="2">
    <source>
        <dbReference type="ARBA" id="ARBA00023315"/>
    </source>
</evidence>
<accession>A0A4Y3K7L4</accession>
<reference evidence="4 5" key="1">
    <citation type="submission" date="2019-06" db="EMBL/GenBank/DDBJ databases">
        <title>Whole genome shotgun sequence of Cellulomonas uda NBRC 3747.</title>
        <authorList>
            <person name="Hosoyama A."/>
            <person name="Uohara A."/>
            <person name="Ohji S."/>
            <person name="Ichikawa N."/>
        </authorList>
    </citation>
    <scope>NUCLEOTIDE SEQUENCE [LARGE SCALE GENOMIC DNA]</scope>
    <source>
        <strain evidence="4 5">NBRC 3747</strain>
    </source>
</reference>
<dbReference type="InterPro" id="IPR050832">
    <property type="entry name" value="Bact_Acetyltransf"/>
</dbReference>
<dbReference type="Proteomes" id="UP000315842">
    <property type="component" value="Unassembled WGS sequence"/>
</dbReference>
<dbReference type="RefSeq" id="WP_141318383.1">
    <property type="nucleotide sequence ID" value="NZ_BJLP01000004.1"/>
</dbReference>
<evidence type="ECO:0000313" key="4">
    <source>
        <dbReference type="EMBL" id="GEA80013.1"/>
    </source>
</evidence>
<evidence type="ECO:0000259" key="3">
    <source>
        <dbReference type="PROSITE" id="PS51186"/>
    </source>
</evidence>
<sequence>MTVALDLVHWDDPAAATLRTAQQAELRDRYGDDGTGHTMTGDGIVAMVVLRDGDEPVACVALRDASGDLGAGVGEVKRLYTAPRARGRGHARRVMLELERLAPAHGCTRLVLETGVLQPEAIGLYLSLGYRSIPNYAEYADEPLSRCFAKDVPAGPRTSSRRSIGAADVALETVPWDHDEARGLRRAMWAFNVERYPELVPDAPDLGFASDDARQGVGVLTTWLARVAGAPVGCLSLRAPRPGQPDGSVELKKMFVSDAARGAGVARTLLAAAHDDALARGFTSTVLATGIRQPEAVTLYLSAGYRPVPPYTDHADDFLTLWFGRALR</sequence>
<dbReference type="PANTHER" id="PTHR43877">
    <property type="entry name" value="AMINOALKYLPHOSPHONATE N-ACETYLTRANSFERASE-RELATED-RELATED"/>
    <property type="match status" value="1"/>
</dbReference>
<dbReference type="AlphaFoldDB" id="A0A4Y3K7L4"/>
<evidence type="ECO:0000313" key="5">
    <source>
        <dbReference type="Proteomes" id="UP000315842"/>
    </source>
</evidence>
<dbReference type="Gene3D" id="3.40.630.30">
    <property type="match status" value="2"/>
</dbReference>
<keyword evidence="2" id="KW-0012">Acyltransferase</keyword>
<keyword evidence="1" id="KW-0808">Transferase</keyword>
<dbReference type="EMBL" id="BJLP01000004">
    <property type="protein sequence ID" value="GEA80013.1"/>
    <property type="molecule type" value="Genomic_DNA"/>
</dbReference>
<protein>
    <recommendedName>
        <fullName evidence="3">N-acetyltransferase domain-containing protein</fullName>
    </recommendedName>
</protein>
<proteinExistence type="predicted"/>
<comment type="caution">
    <text evidence="4">The sequence shown here is derived from an EMBL/GenBank/DDBJ whole genome shotgun (WGS) entry which is preliminary data.</text>
</comment>